<proteinExistence type="predicted"/>
<accession>A0ABP4X168</accession>
<feature type="domain" description="DUF306" evidence="1">
    <location>
        <begin position="51"/>
        <end position="125"/>
    </location>
</feature>
<dbReference type="Pfam" id="PF03724">
    <property type="entry name" value="META"/>
    <property type="match status" value="1"/>
</dbReference>
<dbReference type="InterPro" id="IPR005184">
    <property type="entry name" value="DUF306_Meta_HslJ"/>
</dbReference>
<keyword evidence="3" id="KW-1185">Reference proteome</keyword>
<gene>
    <name evidence="2" type="ORF">GCM10009747_26830</name>
</gene>
<dbReference type="PROSITE" id="PS51257">
    <property type="entry name" value="PROKAR_LIPOPROTEIN"/>
    <property type="match status" value="1"/>
</dbReference>
<sequence length="132" mass="13613">MIATDRRLPTTLIRSLLATAAIGAALVLTGCAGDDGPLERSTVATTWGSEDEGQPHLTFAENGSVSGSDGCNRLAGNWTLTEGTITTDSLATTLMACDGVDTWLSGFATAVIDGDRLIVSGIDGEQIGELRN</sequence>
<organism evidence="2 3">
    <name type="scientific">Agromyces humatus</name>
    <dbReference type="NCBI Taxonomy" id="279573"/>
    <lineage>
        <taxon>Bacteria</taxon>
        <taxon>Bacillati</taxon>
        <taxon>Actinomycetota</taxon>
        <taxon>Actinomycetes</taxon>
        <taxon>Micrococcales</taxon>
        <taxon>Microbacteriaceae</taxon>
        <taxon>Agromyces</taxon>
    </lineage>
</organism>
<dbReference type="Proteomes" id="UP001500506">
    <property type="component" value="Unassembled WGS sequence"/>
</dbReference>
<protein>
    <submittedName>
        <fullName evidence="2">META domain-containing protein</fullName>
    </submittedName>
</protein>
<dbReference type="EMBL" id="BAAANH010000005">
    <property type="protein sequence ID" value="GAA1765294.1"/>
    <property type="molecule type" value="Genomic_DNA"/>
</dbReference>
<evidence type="ECO:0000259" key="1">
    <source>
        <dbReference type="Pfam" id="PF03724"/>
    </source>
</evidence>
<dbReference type="InterPro" id="IPR038670">
    <property type="entry name" value="HslJ-like_sf"/>
</dbReference>
<name>A0ABP4X168_9MICO</name>
<dbReference type="Gene3D" id="2.40.128.270">
    <property type="match status" value="1"/>
</dbReference>
<comment type="caution">
    <text evidence="2">The sequence shown here is derived from an EMBL/GenBank/DDBJ whole genome shotgun (WGS) entry which is preliminary data.</text>
</comment>
<evidence type="ECO:0000313" key="3">
    <source>
        <dbReference type="Proteomes" id="UP001500506"/>
    </source>
</evidence>
<dbReference type="RefSeq" id="WP_232498664.1">
    <property type="nucleotide sequence ID" value="NZ_BAAANH010000005.1"/>
</dbReference>
<evidence type="ECO:0000313" key="2">
    <source>
        <dbReference type="EMBL" id="GAA1765294.1"/>
    </source>
</evidence>
<reference evidence="3" key="1">
    <citation type="journal article" date="2019" name="Int. J. Syst. Evol. Microbiol.">
        <title>The Global Catalogue of Microorganisms (GCM) 10K type strain sequencing project: providing services to taxonomists for standard genome sequencing and annotation.</title>
        <authorList>
            <consortium name="The Broad Institute Genomics Platform"/>
            <consortium name="The Broad Institute Genome Sequencing Center for Infectious Disease"/>
            <person name="Wu L."/>
            <person name="Ma J."/>
        </authorList>
    </citation>
    <scope>NUCLEOTIDE SEQUENCE [LARGE SCALE GENOMIC DNA]</scope>
    <source>
        <strain evidence="3">JCM 14319</strain>
    </source>
</reference>